<dbReference type="PANTHER" id="PTHR43297:SF14">
    <property type="entry name" value="ATPASE AAA-TYPE CORE DOMAIN-CONTAINING PROTEIN"/>
    <property type="match status" value="1"/>
</dbReference>
<dbReference type="Pfam" id="PF08352">
    <property type="entry name" value="oligo_HPY"/>
    <property type="match status" value="1"/>
</dbReference>
<evidence type="ECO:0000256" key="4">
    <source>
        <dbReference type="ARBA" id="ARBA00022519"/>
    </source>
</evidence>
<keyword evidence="8" id="KW-0472">Membrane</keyword>
<dbReference type="InterPro" id="IPR003593">
    <property type="entry name" value="AAA+_ATPase"/>
</dbReference>
<evidence type="ECO:0000313" key="10">
    <source>
        <dbReference type="EMBL" id="CAI8028245.1"/>
    </source>
</evidence>
<name>A0AA35SDT5_GEOBA</name>
<keyword evidence="5" id="KW-0547">Nucleotide-binding</keyword>
<evidence type="ECO:0000256" key="1">
    <source>
        <dbReference type="ARBA" id="ARBA00004202"/>
    </source>
</evidence>
<sequence length="327" mass="35727">MGSLLQIEDLRVEFRVPNGVVHAVNGVTFAQDEEEVFCIVGESGAGKSALGLAVMGLLPDNGAVTGGKIIFDGVDLLTAPDEYVRELRGKAMSLVFQDAQSALNPVQTIGSQLTEVIITHSQLNRRAAGSVCQEMLRELGVPDPRRMMSAYPFTLSGGQCQRVMLAMAMVMRPRLLIADEVTSSVDVTLQAEILERLKELSRDSKSAILLITHDMGVVANMARRVGVMYAGHLVETAQLLPIFKQPRHPYTWSLLQSLPRLDAAGRRLQALRGAPPDLIDLSSECPFLPRCPKALSRCRAESTPGLFELESEHWAACFNPMTYPDGE</sequence>
<gene>
    <name evidence="10" type="ORF">GBAR_LOCUS16119</name>
</gene>
<keyword evidence="2" id="KW-0813">Transport</keyword>
<dbReference type="EMBL" id="CASHTH010002320">
    <property type="protein sequence ID" value="CAI8028245.1"/>
    <property type="molecule type" value="Genomic_DNA"/>
</dbReference>
<evidence type="ECO:0000256" key="3">
    <source>
        <dbReference type="ARBA" id="ARBA00022475"/>
    </source>
</evidence>
<protein>
    <submittedName>
        <fullName evidence="10">Oligopeptide transport ATP-binding protein OppD</fullName>
    </submittedName>
</protein>
<dbReference type="AlphaFoldDB" id="A0AA35SDT5"/>
<accession>A0AA35SDT5</accession>
<keyword evidence="4" id="KW-0997">Cell inner membrane</keyword>
<evidence type="ECO:0000256" key="6">
    <source>
        <dbReference type="ARBA" id="ARBA00022840"/>
    </source>
</evidence>
<dbReference type="GO" id="GO:0005886">
    <property type="term" value="C:plasma membrane"/>
    <property type="evidence" value="ECO:0007669"/>
    <property type="project" value="UniProtKB-SubCell"/>
</dbReference>
<dbReference type="GO" id="GO:0016887">
    <property type="term" value="F:ATP hydrolysis activity"/>
    <property type="evidence" value="ECO:0007669"/>
    <property type="project" value="InterPro"/>
</dbReference>
<dbReference type="PANTHER" id="PTHR43297">
    <property type="entry name" value="OLIGOPEPTIDE TRANSPORT ATP-BINDING PROTEIN APPD"/>
    <property type="match status" value="1"/>
</dbReference>
<evidence type="ECO:0000256" key="5">
    <source>
        <dbReference type="ARBA" id="ARBA00022741"/>
    </source>
</evidence>
<dbReference type="Proteomes" id="UP001174909">
    <property type="component" value="Unassembled WGS sequence"/>
</dbReference>
<feature type="domain" description="ABC transporter" evidence="9">
    <location>
        <begin position="5"/>
        <end position="255"/>
    </location>
</feature>
<dbReference type="InterPro" id="IPR017871">
    <property type="entry name" value="ABC_transporter-like_CS"/>
</dbReference>
<dbReference type="Gene3D" id="3.40.50.300">
    <property type="entry name" value="P-loop containing nucleotide triphosphate hydrolases"/>
    <property type="match status" value="1"/>
</dbReference>
<dbReference type="InterPro" id="IPR003439">
    <property type="entry name" value="ABC_transporter-like_ATP-bd"/>
</dbReference>
<dbReference type="NCBIfam" id="TIGR01727">
    <property type="entry name" value="oligo_HPY"/>
    <property type="match status" value="1"/>
</dbReference>
<organism evidence="10 11">
    <name type="scientific">Geodia barretti</name>
    <name type="common">Barrett's horny sponge</name>
    <dbReference type="NCBI Taxonomy" id="519541"/>
    <lineage>
        <taxon>Eukaryota</taxon>
        <taxon>Metazoa</taxon>
        <taxon>Porifera</taxon>
        <taxon>Demospongiae</taxon>
        <taxon>Heteroscleromorpha</taxon>
        <taxon>Tetractinellida</taxon>
        <taxon>Astrophorina</taxon>
        <taxon>Geodiidae</taxon>
        <taxon>Geodia</taxon>
    </lineage>
</organism>
<dbReference type="Pfam" id="PF00005">
    <property type="entry name" value="ABC_tran"/>
    <property type="match status" value="1"/>
</dbReference>
<keyword evidence="11" id="KW-1185">Reference proteome</keyword>
<comment type="subcellular location">
    <subcellularLocation>
        <location evidence="1">Cell membrane</location>
        <topology evidence="1">Peripheral membrane protein</topology>
    </subcellularLocation>
</comment>
<evidence type="ECO:0000313" key="11">
    <source>
        <dbReference type="Proteomes" id="UP001174909"/>
    </source>
</evidence>
<dbReference type="CDD" id="cd03257">
    <property type="entry name" value="ABC_NikE_OppD_transporters"/>
    <property type="match status" value="1"/>
</dbReference>
<keyword evidence="6 10" id="KW-0067">ATP-binding</keyword>
<evidence type="ECO:0000259" key="9">
    <source>
        <dbReference type="PROSITE" id="PS50893"/>
    </source>
</evidence>
<evidence type="ECO:0000256" key="8">
    <source>
        <dbReference type="ARBA" id="ARBA00023136"/>
    </source>
</evidence>
<proteinExistence type="predicted"/>
<evidence type="ECO:0000256" key="2">
    <source>
        <dbReference type="ARBA" id="ARBA00022448"/>
    </source>
</evidence>
<dbReference type="InterPro" id="IPR027417">
    <property type="entry name" value="P-loop_NTPase"/>
</dbReference>
<dbReference type="FunFam" id="3.40.50.300:FF:000016">
    <property type="entry name" value="Oligopeptide ABC transporter ATP-binding component"/>
    <property type="match status" value="1"/>
</dbReference>
<comment type="caution">
    <text evidence="10">The sequence shown here is derived from an EMBL/GenBank/DDBJ whole genome shotgun (WGS) entry which is preliminary data.</text>
</comment>
<dbReference type="GO" id="GO:0015833">
    <property type="term" value="P:peptide transport"/>
    <property type="evidence" value="ECO:0007669"/>
    <property type="project" value="InterPro"/>
</dbReference>
<keyword evidence="7" id="KW-1278">Translocase</keyword>
<dbReference type="GO" id="GO:0005524">
    <property type="term" value="F:ATP binding"/>
    <property type="evidence" value="ECO:0007669"/>
    <property type="project" value="UniProtKB-KW"/>
</dbReference>
<dbReference type="SMART" id="SM00382">
    <property type="entry name" value="AAA"/>
    <property type="match status" value="1"/>
</dbReference>
<dbReference type="InterPro" id="IPR050388">
    <property type="entry name" value="ABC_Ni/Peptide_Import"/>
</dbReference>
<reference evidence="10" key="1">
    <citation type="submission" date="2023-03" db="EMBL/GenBank/DDBJ databases">
        <authorList>
            <person name="Steffen K."/>
            <person name="Cardenas P."/>
        </authorList>
    </citation>
    <scope>NUCLEOTIDE SEQUENCE</scope>
</reference>
<dbReference type="SUPFAM" id="SSF52540">
    <property type="entry name" value="P-loop containing nucleoside triphosphate hydrolases"/>
    <property type="match status" value="1"/>
</dbReference>
<dbReference type="PROSITE" id="PS00211">
    <property type="entry name" value="ABC_TRANSPORTER_1"/>
    <property type="match status" value="1"/>
</dbReference>
<dbReference type="PROSITE" id="PS50893">
    <property type="entry name" value="ABC_TRANSPORTER_2"/>
    <property type="match status" value="1"/>
</dbReference>
<keyword evidence="3" id="KW-1003">Cell membrane</keyword>
<dbReference type="InterPro" id="IPR013563">
    <property type="entry name" value="Oligopep_ABC_C"/>
</dbReference>
<evidence type="ECO:0000256" key="7">
    <source>
        <dbReference type="ARBA" id="ARBA00022967"/>
    </source>
</evidence>